<evidence type="ECO:0000256" key="1">
    <source>
        <dbReference type="SAM" id="MobiDB-lite"/>
    </source>
</evidence>
<dbReference type="SMR" id="A0A2G2Z832"/>
<proteinExistence type="predicted"/>
<reference evidence="2 3" key="2">
    <citation type="journal article" date="2017" name="Genome Biol.">
        <title>New reference genome sequences of hot pepper reveal the massive evolution of plant disease-resistance genes by retroduplication.</title>
        <authorList>
            <person name="Kim S."/>
            <person name="Park J."/>
            <person name="Yeom S.I."/>
            <person name="Kim Y.M."/>
            <person name="Seo E."/>
            <person name="Kim K.T."/>
            <person name="Kim M.S."/>
            <person name="Lee J.M."/>
            <person name="Cheong K."/>
            <person name="Shin H.S."/>
            <person name="Kim S.B."/>
            <person name="Han K."/>
            <person name="Lee J."/>
            <person name="Park M."/>
            <person name="Lee H.A."/>
            <person name="Lee H.Y."/>
            <person name="Lee Y."/>
            <person name="Oh S."/>
            <person name="Lee J.H."/>
            <person name="Choi E."/>
            <person name="Choi E."/>
            <person name="Lee S.E."/>
            <person name="Jeon J."/>
            <person name="Kim H."/>
            <person name="Choi G."/>
            <person name="Song H."/>
            <person name="Lee J."/>
            <person name="Lee S.C."/>
            <person name="Kwon J.K."/>
            <person name="Lee H.Y."/>
            <person name="Koo N."/>
            <person name="Hong Y."/>
            <person name="Kim R.W."/>
            <person name="Kang W.H."/>
            <person name="Huh J.H."/>
            <person name="Kang B.C."/>
            <person name="Yang T.J."/>
            <person name="Lee Y.H."/>
            <person name="Bennetzen J.L."/>
            <person name="Choi D."/>
        </authorList>
    </citation>
    <scope>NUCLEOTIDE SEQUENCE [LARGE SCALE GENOMIC DNA]</scope>
    <source>
        <strain evidence="3">cv. CM334</strain>
    </source>
</reference>
<dbReference type="EMBL" id="AYRZ02000006">
    <property type="protein sequence ID" value="PHT78061.1"/>
    <property type="molecule type" value="Genomic_DNA"/>
</dbReference>
<gene>
    <name evidence="2" type="ORF">T459_16113</name>
</gene>
<dbReference type="AlphaFoldDB" id="A0A2G2Z832"/>
<name>A0A2G2Z832_CAPAN</name>
<accession>A0A2G2Z832</accession>
<sequence>MAEGTEKREPLLANCLGKSLYKFDARETRDLLKLFDIKRSKLVKRKEQFNEPVDENVPNETGDNERNLGEENDGHP</sequence>
<evidence type="ECO:0000313" key="2">
    <source>
        <dbReference type="EMBL" id="PHT78061.1"/>
    </source>
</evidence>
<feature type="compositionally biased region" description="Basic and acidic residues" evidence="1">
    <location>
        <begin position="63"/>
        <end position="76"/>
    </location>
</feature>
<comment type="caution">
    <text evidence="2">The sequence shown here is derived from an EMBL/GenBank/DDBJ whole genome shotgun (WGS) entry which is preliminary data.</text>
</comment>
<dbReference type="Gramene" id="PHT78061">
    <property type="protein sequence ID" value="PHT78061"/>
    <property type="gene ID" value="T459_16113"/>
</dbReference>
<protein>
    <submittedName>
        <fullName evidence="2">Uncharacterized protein</fullName>
    </submittedName>
</protein>
<keyword evidence="3" id="KW-1185">Reference proteome</keyword>
<dbReference type="Proteomes" id="UP000222542">
    <property type="component" value="Unassembled WGS sequence"/>
</dbReference>
<organism evidence="2 3">
    <name type="scientific">Capsicum annuum</name>
    <name type="common">Capsicum pepper</name>
    <dbReference type="NCBI Taxonomy" id="4072"/>
    <lineage>
        <taxon>Eukaryota</taxon>
        <taxon>Viridiplantae</taxon>
        <taxon>Streptophyta</taxon>
        <taxon>Embryophyta</taxon>
        <taxon>Tracheophyta</taxon>
        <taxon>Spermatophyta</taxon>
        <taxon>Magnoliopsida</taxon>
        <taxon>eudicotyledons</taxon>
        <taxon>Gunneridae</taxon>
        <taxon>Pentapetalae</taxon>
        <taxon>asterids</taxon>
        <taxon>lamiids</taxon>
        <taxon>Solanales</taxon>
        <taxon>Solanaceae</taxon>
        <taxon>Solanoideae</taxon>
        <taxon>Capsiceae</taxon>
        <taxon>Capsicum</taxon>
    </lineage>
</organism>
<feature type="region of interest" description="Disordered" evidence="1">
    <location>
        <begin position="46"/>
        <end position="76"/>
    </location>
</feature>
<reference evidence="2 3" key="1">
    <citation type="journal article" date="2014" name="Nat. Genet.">
        <title>Genome sequence of the hot pepper provides insights into the evolution of pungency in Capsicum species.</title>
        <authorList>
            <person name="Kim S."/>
            <person name="Park M."/>
            <person name="Yeom S.I."/>
            <person name="Kim Y.M."/>
            <person name="Lee J.M."/>
            <person name="Lee H.A."/>
            <person name="Seo E."/>
            <person name="Choi J."/>
            <person name="Cheong K."/>
            <person name="Kim K.T."/>
            <person name="Jung K."/>
            <person name="Lee G.W."/>
            <person name="Oh S.K."/>
            <person name="Bae C."/>
            <person name="Kim S.B."/>
            <person name="Lee H.Y."/>
            <person name="Kim S.Y."/>
            <person name="Kim M.S."/>
            <person name="Kang B.C."/>
            <person name="Jo Y.D."/>
            <person name="Yang H.B."/>
            <person name="Jeong H.J."/>
            <person name="Kang W.H."/>
            <person name="Kwon J.K."/>
            <person name="Shin C."/>
            <person name="Lim J.Y."/>
            <person name="Park J.H."/>
            <person name="Huh J.H."/>
            <person name="Kim J.S."/>
            <person name="Kim B.D."/>
            <person name="Cohen O."/>
            <person name="Paran I."/>
            <person name="Suh M.C."/>
            <person name="Lee S.B."/>
            <person name="Kim Y.K."/>
            <person name="Shin Y."/>
            <person name="Noh S.J."/>
            <person name="Park J."/>
            <person name="Seo Y.S."/>
            <person name="Kwon S.Y."/>
            <person name="Kim H.A."/>
            <person name="Park J.M."/>
            <person name="Kim H.J."/>
            <person name="Choi S.B."/>
            <person name="Bosland P.W."/>
            <person name="Reeves G."/>
            <person name="Jo S.H."/>
            <person name="Lee B.W."/>
            <person name="Cho H.T."/>
            <person name="Choi H.S."/>
            <person name="Lee M.S."/>
            <person name="Yu Y."/>
            <person name="Do Choi Y."/>
            <person name="Park B.S."/>
            <person name="van Deynze A."/>
            <person name="Ashrafi H."/>
            <person name="Hill T."/>
            <person name="Kim W.T."/>
            <person name="Pai H.S."/>
            <person name="Ahn H.K."/>
            <person name="Yeam I."/>
            <person name="Giovannoni J.J."/>
            <person name="Rose J.K."/>
            <person name="Sorensen I."/>
            <person name="Lee S.J."/>
            <person name="Kim R.W."/>
            <person name="Choi I.Y."/>
            <person name="Choi B.S."/>
            <person name="Lim J.S."/>
            <person name="Lee Y.H."/>
            <person name="Choi D."/>
        </authorList>
    </citation>
    <scope>NUCLEOTIDE SEQUENCE [LARGE SCALE GENOMIC DNA]</scope>
    <source>
        <strain evidence="3">cv. CM334</strain>
    </source>
</reference>
<evidence type="ECO:0000313" key="3">
    <source>
        <dbReference type="Proteomes" id="UP000222542"/>
    </source>
</evidence>